<keyword evidence="13" id="KW-1185">Reference proteome</keyword>
<sequence length="313" mass="33362">MTLAAVTLSHSPLMDFSEPGPGVRDRVEAAFADARAFIEAFAPDVVVLFGPDHYNGFLYDLMPPFCVGRAAQAIGDYRTAKGTVLVDHDAAAVIAEKVLDAGIDIAISESMYVDHGFVQPLQVLFGGIDRIPVVPVFINCVAVPLGPVRRVRLLGEAIGRAAGALNRRVLVVGSGGLSHDPPLPMLAGASPEVAARLISTGRHLTPQQRADRERRVIEAGRAYAAGRLTVAPLNPEWDRRLLDILAGGDLTELDAWTPDSFAAQAGHSSHEARTSIAAYAALSTQGPYDTVSSFYEEIPDWIAGFAVTTAQTR</sequence>
<keyword evidence="6 10" id="KW-0058">Aromatic hydrocarbons catabolism</keyword>
<feature type="active site" description="Proton acceptor" evidence="10">
    <location>
        <position position="179"/>
    </location>
</feature>
<reference evidence="13" key="1">
    <citation type="journal article" date="2019" name="Int. J. Syst. Evol. Microbiol.">
        <title>The Global Catalogue of Microorganisms (GCM) 10K type strain sequencing project: providing services to taxonomists for standard genome sequencing and annotation.</title>
        <authorList>
            <consortium name="The Broad Institute Genomics Platform"/>
            <consortium name="The Broad Institute Genome Sequencing Center for Infectious Disease"/>
            <person name="Wu L."/>
            <person name="Ma J."/>
        </authorList>
    </citation>
    <scope>NUCLEOTIDE SEQUENCE [LARGE SCALE GENOMIC DNA]</scope>
    <source>
        <strain evidence="13">CGMCC 4.7645</strain>
    </source>
</reference>
<evidence type="ECO:0000256" key="4">
    <source>
        <dbReference type="ARBA" id="ARBA00007030"/>
    </source>
</evidence>
<gene>
    <name evidence="10" type="primary">mhpB</name>
    <name evidence="12" type="ORF">ACFSXZ_09345</name>
</gene>
<comment type="subunit">
    <text evidence="5 10">Homotetramer.</text>
</comment>
<proteinExistence type="inferred from homology"/>
<organism evidence="12 13">
    <name type="scientific">Amycolatopsis pigmentata</name>
    <dbReference type="NCBI Taxonomy" id="450801"/>
    <lineage>
        <taxon>Bacteria</taxon>
        <taxon>Bacillati</taxon>
        <taxon>Actinomycetota</taxon>
        <taxon>Actinomycetes</taxon>
        <taxon>Pseudonocardiales</taxon>
        <taxon>Pseudonocardiaceae</taxon>
        <taxon>Amycolatopsis</taxon>
    </lineage>
</organism>
<dbReference type="RefSeq" id="WP_378263411.1">
    <property type="nucleotide sequence ID" value="NZ_JBHUKR010000006.1"/>
</dbReference>
<dbReference type="HAMAP" id="MF_01653">
    <property type="entry name" value="MhpB"/>
    <property type="match status" value="1"/>
</dbReference>
<keyword evidence="7 10" id="KW-0223">Dioxygenase</keyword>
<comment type="catalytic activity">
    <reaction evidence="2 10">
        <text>3-(2,3-dihydroxyphenyl)propanoate + O2 = (2Z,4E)-2-hydroxy-6-oxonona-2,4-dienedioate + H(+)</text>
        <dbReference type="Rhea" id="RHEA:23840"/>
        <dbReference type="ChEBI" id="CHEBI:15378"/>
        <dbReference type="ChEBI" id="CHEBI:15379"/>
        <dbReference type="ChEBI" id="CHEBI:46951"/>
        <dbReference type="ChEBI" id="CHEBI:66887"/>
        <dbReference type="EC" id="1.13.11.16"/>
    </reaction>
</comment>
<dbReference type="InterPro" id="IPR004183">
    <property type="entry name" value="Xdiol_dOase_suB"/>
</dbReference>
<evidence type="ECO:0000256" key="7">
    <source>
        <dbReference type="ARBA" id="ARBA00022964"/>
    </source>
</evidence>
<comment type="similarity">
    <text evidence="4 10">Belongs to the LigB/MhpB extradiol dioxygenase family.</text>
</comment>
<dbReference type="Gene3D" id="3.40.830.10">
    <property type="entry name" value="LigB-like"/>
    <property type="match status" value="1"/>
</dbReference>
<evidence type="ECO:0000313" key="12">
    <source>
        <dbReference type="EMBL" id="MFD2416537.1"/>
    </source>
</evidence>
<dbReference type="NCBIfam" id="NF009910">
    <property type="entry name" value="PRK13370.1-4"/>
    <property type="match status" value="1"/>
</dbReference>
<dbReference type="EMBL" id="JBHUKR010000006">
    <property type="protein sequence ID" value="MFD2416537.1"/>
    <property type="molecule type" value="Genomic_DNA"/>
</dbReference>
<comment type="catalytic activity">
    <reaction evidence="1 10">
        <text>(2E)-3-(2,3-dihydroxyphenyl)prop-2-enoate + O2 = (2Z,4E,7E)-2-hydroxy-6-oxonona-2,4,7-trienedioate + H(+)</text>
        <dbReference type="Rhea" id="RHEA:25054"/>
        <dbReference type="ChEBI" id="CHEBI:15378"/>
        <dbReference type="ChEBI" id="CHEBI:15379"/>
        <dbReference type="ChEBI" id="CHEBI:58642"/>
        <dbReference type="ChEBI" id="CHEBI:66888"/>
        <dbReference type="EC" id="1.13.11.16"/>
    </reaction>
</comment>
<evidence type="ECO:0000256" key="3">
    <source>
        <dbReference type="ARBA" id="ARBA00005207"/>
    </source>
</evidence>
<evidence type="ECO:0000256" key="2">
    <source>
        <dbReference type="ARBA" id="ARBA00001843"/>
    </source>
</evidence>
<comment type="cofactor">
    <cofactor evidence="10">
        <name>Fe(2+)</name>
        <dbReference type="ChEBI" id="CHEBI:29033"/>
    </cofactor>
</comment>
<comment type="caution">
    <text evidence="12">The sequence shown here is derived from an EMBL/GenBank/DDBJ whole genome shotgun (WGS) entry which is preliminary data.</text>
</comment>
<protein>
    <recommendedName>
        <fullName evidence="10">2,3-dihydroxyphenylpropionate/2,3-dihydroxicinnamic acid 1,2-dioxygenase</fullName>
        <ecNumber evidence="10">1.13.11.16</ecNumber>
    </recommendedName>
    <alternativeName>
        <fullName evidence="10">3-carboxyethylcatechol 2,3-dioxygenase</fullName>
    </alternativeName>
</protein>
<evidence type="ECO:0000256" key="1">
    <source>
        <dbReference type="ARBA" id="ARBA00001748"/>
    </source>
</evidence>
<evidence type="ECO:0000256" key="5">
    <source>
        <dbReference type="ARBA" id="ARBA00011881"/>
    </source>
</evidence>
<keyword evidence="8 10" id="KW-0560">Oxidoreductase</keyword>
<comment type="pathway">
    <text evidence="3 10">Aromatic compound metabolism; 3-phenylpropanoate degradation.</text>
</comment>
<evidence type="ECO:0000256" key="6">
    <source>
        <dbReference type="ARBA" id="ARBA00022797"/>
    </source>
</evidence>
<feature type="domain" description="Extradiol ring-cleavage dioxygenase class III enzyme subunit B" evidence="11">
    <location>
        <begin position="5"/>
        <end position="305"/>
    </location>
</feature>
<feature type="active site" description="Proton donor" evidence="10">
    <location>
        <position position="115"/>
    </location>
</feature>
<dbReference type="InterPro" id="IPR023789">
    <property type="entry name" value="DHPP/DHXA_dioxygenase"/>
</dbReference>
<dbReference type="Proteomes" id="UP001597417">
    <property type="component" value="Unassembled WGS sequence"/>
</dbReference>
<dbReference type="Pfam" id="PF02900">
    <property type="entry name" value="LigB"/>
    <property type="match status" value="1"/>
</dbReference>
<evidence type="ECO:0000256" key="9">
    <source>
        <dbReference type="ARBA" id="ARBA00023004"/>
    </source>
</evidence>
<comment type="function">
    <text evidence="10">Catalyzes the non-heme iron(II)-dependent oxidative cleavage of 2,3-dihydroxyphenylpropionic acid and 2,3-dihydroxicinnamic acid into 2-hydroxy-6-ketononadienedioate and 2-hydroxy-6-ketononatrienedioate, respectively.</text>
</comment>
<dbReference type="SUPFAM" id="SSF53213">
    <property type="entry name" value="LigB-like"/>
    <property type="match status" value="1"/>
</dbReference>
<evidence type="ECO:0000313" key="13">
    <source>
        <dbReference type="Proteomes" id="UP001597417"/>
    </source>
</evidence>
<accession>A0ABW5FRT6</accession>
<dbReference type="GO" id="GO:0047070">
    <property type="term" value="F:3-carboxyethylcatechol 2,3-dioxygenase activity"/>
    <property type="evidence" value="ECO:0007669"/>
    <property type="project" value="UniProtKB-EC"/>
</dbReference>
<name>A0ABW5FRT6_9PSEU</name>
<dbReference type="EC" id="1.13.11.16" evidence="10"/>
<evidence type="ECO:0000256" key="10">
    <source>
        <dbReference type="HAMAP-Rule" id="MF_01653"/>
    </source>
</evidence>
<keyword evidence="9 10" id="KW-0408">Iron</keyword>
<evidence type="ECO:0000259" key="11">
    <source>
        <dbReference type="Pfam" id="PF02900"/>
    </source>
</evidence>
<evidence type="ECO:0000256" key="8">
    <source>
        <dbReference type="ARBA" id="ARBA00023002"/>
    </source>
</evidence>